<feature type="transmembrane region" description="Helical" evidence="6">
    <location>
        <begin position="41"/>
        <end position="64"/>
    </location>
</feature>
<sequence>MEKEKKGDTLIIKLVLGVIAGILIGLVSNEKVISIILPIKFFLGELIFFIVPFIIIGFITPAIIQLKSNASKMLIVMLTLCYLSSIGAAFMSAIAGYLIIPHLNIVSNVEGLKKLPEVLFKLQIPPAMPIMSSLVLAFLLGLAVVWSKSKRTEELLNEFNNMMFLIVDKVVVSILPIFIASTFAVLTYEGSITKQLPVFLKIIIIVIIGHFIWLTILYSIAGIVSKKNPWNLLKFYGPAYLTAVGTMSSAATLPVSLKCVKKSQMLDEEIVNFAIPLGATTHLAGSVLTEAFFVMVVSKILYGDVPQVGTMILFILLFGIFAIGAPGVPGGTVLGSLAIIISVLGFDETGTALMITIFALQDSFGTACNITGDGALALILNGIFKKKQTN</sequence>
<evidence type="ECO:0000256" key="5">
    <source>
        <dbReference type="ARBA" id="ARBA00023136"/>
    </source>
</evidence>
<dbReference type="SUPFAM" id="SSF118215">
    <property type="entry name" value="Proton glutamate symport protein"/>
    <property type="match status" value="1"/>
</dbReference>
<dbReference type="OrthoDB" id="9768885at2"/>
<comment type="subcellular location">
    <subcellularLocation>
        <location evidence="1">Membrane</location>
        <topology evidence="1">Multi-pass membrane protein</topology>
    </subcellularLocation>
</comment>
<proteinExistence type="predicted"/>
<dbReference type="AlphaFoldDB" id="A0A3P1V4T2"/>
<feature type="transmembrane region" description="Helical" evidence="6">
    <location>
        <begin position="12"/>
        <end position="29"/>
    </location>
</feature>
<feature type="transmembrane region" description="Helical" evidence="6">
    <location>
        <begin position="233"/>
        <end position="253"/>
    </location>
</feature>
<dbReference type="Pfam" id="PF00375">
    <property type="entry name" value="SDF"/>
    <property type="match status" value="1"/>
</dbReference>
<feature type="transmembrane region" description="Helical" evidence="6">
    <location>
        <begin position="166"/>
        <end position="186"/>
    </location>
</feature>
<evidence type="ECO:0000256" key="3">
    <source>
        <dbReference type="ARBA" id="ARBA00022692"/>
    </source>
</evidence>
<organism evidence="7 8">
    <name type="scientific">Fusobacterium canifelinum</name>
    <dbReference type="NCBI Taxonomy" id="285729"/>
    <lineage>
        <taxon>Bacteria</taxon>
        <taxon>Fusobacteriati</taxon>
        <taxon>Fusobacteriota</taxon>
        <taxon>Fusobacteriia</taxon>
        <taxon>Fusobacteriales</taxon>
        <taxon>Fusobacteriaceae</taxon>
        <taxon>Fusobacterium</taxon>
    </lineage>
</organism>
<feature type="transmembrane region" description="Helical" evidence="6">
    <location>
        <begin position="334"/>
        <end position="360"/>
    </location>
</feature>
<gene>
    <name evidence="7" type="ORF">EII27_02240</name>
</gene>
<dbReference type="InterPro" id="IPR001991">
    <property type="entry name" value="Na-dicarboxylate_symporter"/>
</dbReference>
<dbReference type="GO" id="GO:0005886">
    <property type="term" value="C:plasma membrane"/>
    <property type="evidence" value="ECO:0007669"/>
    <property type="project" value="TreeGrafter"/>
</dbReference>
<name>A0A3P1V4T2_9FUSO</name>
<dbReference type="Gene3D" id="1.10.3860.10">
    <property type="entry name" value="Sodium:dicarboxylate symporter"/>
    <property type="match status" value="1"/>
</dbReference>
<dbReference type="RefSeq" id="WP_124795381.1">
    <property type="nucleotide sequence ID" value="NZ_RQYY01000002.1"/>
</dbReference>
<reference evidence="7 8" key="1">
    <citation type="submission" date="2018-11" db="EMBL/GenBank/DDBJ databases">
        <title>Genomes From Bacteria Associated with the Canine Oral Cavity: a Test Case for Automated Genome-Based Taxonomic Assignment.</title>
        <authorList>
            <person name="Coil D.A."/>
            <person name="Jospin G."/>
            <person name="Darling A.E."/>
            <person name="Wallis C."/>
            <person name="Davis I.J."/>
            <person name="Harris S."/>
            <person name="Eisen J.A."/>
            <person name="Holcombe L.J."/>
            <person name="O'Flynn C."/>
        </authorList>
    </citation>
    <scope>NUCLEOTIDE SEQUENCE [LARGE SCALE GENOMIC DNA]</scope>
    <source>
        <strain evidence="7 8">OH4460_COT-188</strain>
    </source>
</reference>
<protein>
    <submittedName>
        <fullName evidence="7">Dicarboxylate/amino acid:cation symporter</fullName>
    </submittedName>
</protein>
<feature type="transmembrane region" description="Helical" evidence="6">
    <location>
        <begin position="273"/>
        <end position="296"/>
    </location>
</feature>
<accession>A0A3P1V4T2</accession>
<feature type="transmembrane region" description="Helical" evidence="6">
    <location>
        <begin position="127"/>
        <end position="146"/>
    </location>
</feature>
<evidence type="ECO:0000313" key="8">
    <source>
        <dbReference type="Proteomes" id="UP000281534"/>
    </source>
</evidence>
<feature type="transmembrane region" description="Helical" evidence="6">
    <location>
        <begin position="308"/>
        <end position="328"/>
    </location>
</feature>
<dbReference type="InterPro" id="IPR036458">
    <property type="entry name" value="Na:dicarbo_symporter_sf"/>
</dbReference>
<evidence type="ECO:0000256" key="6">
    <source>
        <dbReference type="SAM" id="Phobius"/>
    </source>
</evidence>
<dbReference type="EMBL" id="RQYY01000002">
    <property type="protein sequence ID" value="RRD28460.1"/>
    <property type="molecule type" value="Genomic_DNA"/>
</dbReference>
<keyword evidence="3 6" id="KW-0812">Transmembrane</keyword>
<feature type="transmembrane region" description="Helical" evidence="6">
    <location>
        <begin position="76"/>
        <end position="100"/>
    </location>
</feature>
<keyword evidence="2" id="KW-0813">Transport</keyword>
<keyword evidence="4 6" id="KW-1133">Transmembrane helix</keyword>
<evidence type="ECO:0000256" key="4">
    <source>
        <dbReference type="ARBA" id="ARBA00022989"/>
    </source>
</evidence>
<dbReference type="PRINTS" id="PR00173">
    <property type="entry name" value="EDTRNSPORT"/>
</dbReference>
<comment type="caution">
    <text evidence="7">The sequence shown here is derived from an EMBL/GenBank/DDBJ whole genome shotgun (WGS) entry which is preliminary data.</text>
</comment>
<dbReference type="PANTHER" id="PTHR42865">
    <property type="entry name" value="PROTON/GLUTAMATE-ASPARTATE SYMPORTER"/>
    <property type="match status" value="1"/>
</dbReference>
<dbReference type="Proteomes" id="UP000281534">
    <property type="component" value="Unassembled WGS sequence"/>
</dbReference>
<feature type="transmembrane region" description="Helical" evidence="6">
    <location>
        <begin position="198"/>
        <end position="221"/>
    </location>
</feature>
<evidence type="ECO:0000256" key="1">
    <source>
        <dbReference type="ARBA" id="ARBA00004141"/>
    </source>
</evidence>
<evidence type="ECO:0000256" key="2">
    <source>
        <dbReference type="ARBA" id="ARBA00022448"/>
    </source>
</evidence>
<dbReference type="GO" id="GO:0015293">
    <property type="term" value="F:symporter activity"/>
    <property type="evidence" value="ECO:0007669"/>
    <property type="project" value="InterPro"/>
</dbReference>
<evidence type="ECO:0000313" key="7">
    <source>
        <dbReference type="EMBL" id="RRD28460.1"/>
    </source>
</evidence>
<keyword evidence="5 6" id="KW-0472">Membrane</keyword>
<dbReference type="PANTHER" id="PTHR42865:SF10">
    <property type="entry name" value="SODIUM:DICARBOXYLATE SYMPORTER FAMILY PROTEIN"/>
    <property type="match status" value="1"/>
</dbReference>